<dbReference type="EMBL" id="AGNL01047263">
    <property type="protein sequence ID" value="EJK47177.1"/>
    <property type="molecule type" value="Genomic_DNA"/>
</dbReference>
<feature type="non-terminal residue" evidence="2">
    <location>
        <position position="1"/>
    </location>
</feature>
<feature type="region of interest" description="Disordered" evidence="1">
    <location>
        <begin position="97"/>
        <end position="117"/>
    </location>
</feature>
<dbReference type="AlphaFoldDB" id="K0RKH9"/>
<evidence type="ECO:0000313" key="2">
    <source>
        <dbReference type="EMBL" id="EJK47177.1"/>
    </source>
</evidence>
<sequence>SGDSGPIPLGLVGLCTATDYPPTWDQGGVENAAAAAKEMILLCHIDPFAHASSNSLFGSSSSPRGLEAAFTSLCLHWTCPSKRAIVSVVDMATPNRTARGADALQPHSPSHRGRSRT</sequence>
<evidence type="ECO:0000313" key="3">
    <source>
        <dbReference type="Proteomes" id="UP000266841"/>
    </source>
</evidence>
<name>K0RKH9_THAOC</name>
<accession>K0RKH9</accession>
<proteinExistence type="predicted"/>
<dbReference type="Proteomes" id="UP000266841">
    <property type="component" value="Unassembled WGS sequence"/>
</dbReference>
<reference evidence="2 3" key="1">
    <citation type="journal article" date="2012" name="Genome Biol.">
        <title>Genome and low-iron response of an oceanic diatom adapted to chronic iron limitation.</title>
        <authorList>
            <person name="Lommer M."/>
            <person name="Specht M."/>
            <person name="Roy A.S."/>
            <person name="Kraemer L."/>
            <person name="Andreson R."/>
            <person name="Gutowska M.A."/>
            <person name="Wolf J."/>
            <person name="Bergner S.V."/>
            <person name="Schilhabel M.B."/>
            <person name="Klostermeier U.C."/>
            <person name="Beiko R.G."/>
            <person name="Rosenstiel P."/>
            <person name="Hippler M."/>
            <person name="Laroche J."/>
        </authorList>
    </citation>
    <scope>NUCLEOTIDE SEQUENCE [LARGE SCALE GENOMIC DNA]</scope>
    <source>
        <strain evidence="2 3">CCMP1005</strain>
    </source>
</reference>
<gene>
    <name evidence="2" type="ORF">THAOC_34124</name>
</gene>
<protein>
    <submittedName>
        <fullName evidence="2">Uncharacterized protein</fullName>
    </submittedName>
</protein>
<organism evidence="2 3">
    <name type="scientific">Thalassiosira oceanica</name>
    <name type="common">Marine diatom</name>
    <dbReference type="NCBI Taxonomy" id="159749"/>
    <lineage>
        <taxon>Eukaryota</taxon>
        <taxon>Sar</taxon>
        <taxon>Stramenopiles</taxon>
        <taxon>Ochrophyta</taxon>
        <taxon>Bacillariophyta</taxon>
        <taxon>Coscinodiscophyceae</taxon>
        <taxon>Thalassiosirophycidae</taxon>
        <taxon>Thalassiosirales</taxon>
        <taxon>Thalassiosiraceae</taxon>
        <taxon>Thalassiosira</taxon>
    </lineage>
</organism>
<comment type="caution">
    <text evidence="2">The sequence shown here is derived from an EMBL/GenBank/DDBJ whole genome shotgun (WGS) entry which is preliminary data.</text>
</comment>
<keyword evidence="3" id="KW-1185">Reference proteome</keyword>
<evidence type="ECO:0000256" key="1">
    <source>
        <dbReference type="SAM" id="MobiDB-lite"/>
    </source>
</evidence>